<gene>
    <name evidence="1" type="ORF">GVO57_10835</name>
</gene>
<organism evidence="1 2">
    <name type="scientific">Sphingomonas changnyeongensis</name>
    <dbReference type="NCBI Taxonomy" id="2698679"/>
    <lineage>
        <taxon>Bacteria</taxon>
        <taxon>Pseudomonadati</taxon>
        <taxon>Pseudomonadota</taxon>
        <taxon>Alphaproteobacteria</taxon>
        <taxon>Sphingomonadales</taxon>
        <taxon>Sphingomonadaceae</taxon>
        <taxon>Sphingomonas</taxon>
    </lineage>
</organism>
<evidence type="ECO:0000313" key="1">
    <source>
        <dbReference type="EMBL" id="QHL91218.1"/>
    </source>
</evidence>
<protein>
    <recommendedName>
        <fullName evidence="3">Protein ImuA</fullName>
    </recommendedName>
</protein>
<dbReference type="SUPFAM" id="SSF52540">
    <property type="entry name" value="P-loop containing nucleoside triphosphate hydrolases"/>
    <property type="match status" value="1"/>
</dbReference>
<dbReference type="RefSeq" id="WP_160593148.1">
    <property type="nucleotide sequence ID" value="NZ_CP047895.1"/>
</dbReference>
<evidence type="ECO:0008006" key="3">
    <source>
        <dbReference type="Google" id="ProtNLM"/>
    </source>
</evidence>
<reference evidence="1 2" key="1">
    <citation type="submission" date="2020-01" db="EMBL/GenBank/DDBJ databases">
        <title>Sphingomonas sp. C33 whole genome sequece.</title>
        <authorList>
            <person name="Park C."/>
        </authorList>
    </citation>
    <scope>NUCLEOTIDE SEQUENCE [LARGE SCALE GENOMIC DNA]</scope>
    <source>
        <strain evidence="1 2">C33</strain>
    </source>
</reference>
<keyword evidence="2" id="KW-1185">Reference proteome</keyword>
<proteinExistence type="predicted"/>
<name>A0A7Z2NWP4_9SPHN</name>
<evidence type="ECO:0000313" key="2">
    <source>
        <dbReference type="Proteomes" id="UP000464468"/>
    </source>
</evidence>
<dbReference type="InterPro" id="IPR027417">
    <property type="entry name" value="P-loop_NTPase"/>
</dbReference>
<sequence>MLARRLARPAGPLIWLREEAVERRLALHAPGLAALGLDPGRLVLGAMPDALAVLRAGVEALRCGDVALVVIEIWHQPAILDLTATRRLALAAERSGVTPLLLRIAARPMPSAAHTRWDVTPALSRPLVDDAPGHPALAARLARHRGGRAGMDWRMEWDRDTGSFRAAALSGAVPSLSGDRPAAVIRPGPWRRVG</sequence>
<dbReference type="Proteomes" id="UP000464468">
    <property type="component" value="Chromosome"/>
</dbReference>
<dbReference type="KEGG" id="schy:GVO57_10835"/>
<dbReference type="Gene3D" id="3.40.50.300">
    <property type="entry name" value="P-loop containing nucleotide triphosphate hydrolases"/>
    <property type="match status" value="1"/>
</dbReference>
<dbReference type="EMBL" id="CP047895">
    <property type="protein sequence ID" value="QHL91218.1"/>
    <property type="molecule type" value="Genomic_DNA"/>
</dbReference>
<accession>A0A7Z2NWP4</accession>
<dbReference type="AlphaFoldDB" id="A0A7Z2NWP4"/>